<dbReference type="GO" id="GO:0006352">
    <property type="term" value="P:DNA-templated transcription initiation"/>
    <property type="evidence" value="ECO:0007669"/>
    <property type="project" value="InterPro"/>
</dbReference>
<dbReference type="InterPro" id="IPR013249">
    <property type="entry name" value="RNA_pol_sigma70_r4_t2"/>
</dbReference>
<dbReference type="GO" id="GO:0003677">
    <property type="term" value="F:DNA binding"/>
    <property type="evidence" value="ECO:0007669"/>
    <property type="project" value="UniProtKB-KW"/>
</dbReference>
<protein>
    <submittedName>
        <fullName evidence="8">Sigma-70 family RNA polymerase sigma factor</fullName>
    </submittedName>
</protein>
<accession>A0A831QMR5</accession>
<dbReference type="SUPFAM" id="SSF88946">
    <property type="entry name" value="Sigma2 domain of RNA polymerase sigma factors"/>
    <property type="match status" value="1"/>
</dbReference>
<evidence type="ECO:0000313" key="8">
    <source>
        <dbReference type="EMBL" id="HEA19492.1"/>
    </source>
</evidence>
<dbReference type="EMBL" id="DRGL01000009">
    <property type="protein sequence ID" value="HEA19492.1"/>
    <property type="molecule type" value="Genomic_DNA"/>
</dbReference>
<dbReference type="Pfam" id="PF08281">
    <property type="entry name" value="Sigma70_r4_2"/>
    <property type="match status" value="1"/>
</dbReference>
<gene>
    <name evidence="8" type="ORF">ENH87_01055</name>
</gene>
<dbReference type="NCBIfam" id="TIGR02937">
    <property type="entry name" value="sigma70-ECF"/>
    <property type="match status" value="1"/>
</dbReference>
<evidence type="ECO:0000259" key="6">
    <source>
        <dbReference type="Pfam" id="PF04542"/>
    </source>
</evidence>
<dbReference type="InterPro" id="IPR013324">
    <property type="entry name" value="RNA_pol_sigma_r3/r4-like"/>
</dbReference>
<proteinExistence type="inferred from homology"/>
<dbReference type="Gene3D" id="1.10.10.10">
    <property type="entry name" value="Winged helix-like DNA-binding domain superfamily/Winged helix DNA-binding domain"/>
    <property type="match status" value="1"/>
</dbReference>
<dbReference type="SUPFAM" id="SSF88659">
    <property type="entry name" value="Sigma3 and sigma4 domains of RNA polymerase sigma factors"/>
    <property type="match status" value="1"/>
</dbReference>
<dbReference type="Proteomes" id="UP000886191">
    <property type="component" value="Unassembled WGS sequence"/>
</dbReference>
<keyword evidence="5" id="KW-0804">Transcription</keyword>
<evidence type="ECO:0000256" key="1">
    <source>
        <dbReference type="ARBA" id="ARBA00010641"/>
    </source>
</evidence>
<name>A0A831QMR5_9FLAO</name>
<keyword evidence="2" id="KW-0805">Transcription regulation</keyword>
<evidence type="ECO:0000256" key="3">
    <source>
        <dbReference type="ARBA" id="ARBA00023082"/>
    </source>
</evidence>
<reference evidence="8" key="1">
    <citation type="journal article" date="2020" name="mSystems">
        <title>Genome- and Community-Level Interaction Insights into Carbon Utilization and Element Cycling Functions of Hydrothermarchaeota in Hydrothermal Sediment.</title>
        <authorList>
            <person name="Zhou Z."/>
            <person name="Liu Y."/>
            <person name="Xu W."/>
            <person name="Pan J."/>
            <person name="Luo Z.H."/>
            <person name="Li M."/>
        </authorList>
    </citation>
    <scope>NUCLEOTIDE SEQUENCE [LARGE SCALE GENOMIC DNA]</scope>
    <source>
        <strain evidence="8">HyVt-345</strain>
    </source>
</reference>
<dbReference type="GO" id="GO:0016987">
    <property type="term" value="F:sigma factor activity"/>
    <property type="evidence" value="ECO:0007669"/>
    <property type="project" value="UniProtKB-KW"/>
</dbReference>
<dbReference type="PANTHER" id="PTHR43133">
    <property type="entry name" value="RNA POLYMERASE ECF-TYPE SIGMA FACTO"/>
    <property type="match status" value="1"/>
</dbReference>
<evidence type="ECO:0000256" key="2">
    <source>
        <dbReference type="ARBA" id="ARBA00023015"/>
    </source>
</evidence>
<dbReference type="InterPro" id="IPR039425">
    <property type="entry name" value="RNA_pol_sigma-70-like"/>
</dbReference>
<dbReference type="InterPro" id="IPR007627">
    <property type="entry name" value="RNA_pol_sigma70_r2"/>
</dbReference>
<feature type="domain" description="RNA polymerase sigma factor 70 region 4 type 2" evidence="7">
    <location>
        <begin position="119"/>
        <end position="169"/>
    </location>
</feature>
<feature type="domain" description="RNA polymerase sigma-70 region 2" evidence="6">
    <location>
        <begin position="24"/>
        <end position="91"/>
    </location>
</feature>
<evidence type="ECO:0000256" key="4">
    <source>
        <dbReference type="ARBA" id="ARBA00023125"/>
    </source>
</evidence>
<dbReference type="InterPro" id="IPR013325">
    <property type="entry name" value="RNA_pol_sigma_r2"/>
</dbReference>
<dbReference type="Pfam" id="PF04542">
    <property type="entry name" value="Sigma70_r2"/>
    <property type="match status" value="1"/>
</dbReference>
<keyword evidence="3" id="KW-0731">Sigma factor</keyword>
<comment type="similarity">
    <text evidence="1">Belongs to the sigma-70 factor family. ECF subfamily.</text>
</comment>
<evidence type="ECO:0000256" key="5">
    <source>
        <dbReference type="ARBA" id="ARBA00023163"/>
    </source>
</evidence>
<sequence length="177" mass="20200">MVLGTDTNNFGITRMNSEEDFTKIYNAHASKVHRLCLGYASGNTELANDWHQEVFIKVWNHRKSFKGKSAIETWIYRIAVNVCLGDLRKTKKNSPINEELLSNTSIDDNRDDTDKNLKKMYQCIDQLNAQNRALIFLELENTSQAVIADTVGLAHGTLRTRLSRIRKSLLKCIKNGK</sequence>
<organism evidence="8">
    <name type="scientific">Pricia antarctica</name>
    <dbReference type="NCBI Taxonomy" id="641691"/>
    <lineage>
        <taxon>Bacteria</taxon>
        <taxon>Pseudomonadati</taxon>
        <taxon>Bacteroidota</taxon>
        <taxon>Flavobacteriia</taxon>
        <taxon>Flavobacteriales</taxon>
        <taxon>Flavobacteriaceae</taxon>
        <taxon>Pricia</taxon>
    </lineage>
</organism>
<keyword evidence="4" id="KW-0238">DNA-binding</keyword>
<dbReference type="PANTHER" id="PTHR43133:SF8">
    <property type="entry name" value="RNA POLYMERASE SIGMA FACTOR HI_1459-RELATED"/>
    <property type="match status" value="1"/>
</dbReference>
<dbReference type="InterPro" id="IPR036388">
    <property type="entry name" value="WH-like_DNA-bd_sf"/>
</dbReference>
<comment type="caution">
    <text evidence="8">The sequence shown here is derived from an EMBL/GenBank/DDBJ whole genome shotgun (WGS) entry which is preliminary data.</text>
</comment>
<dbReference type="InterPro" id="IPR014284">
    <property type="entry name" value="RNA_pol_sigma-70_dom"/>
</dbReference>
<dbReference type="AlphaFoldDB" id="A0A831QMR5"/>
<evidence type="ECO:0000259" key="7">
    <source>
        <dbReference type="Pfam" id="PF08281"/>
    </source>
</evidence>
<dbReference type="Gene3D" id="1.10.1740.10">
    <property type="match status" value="1"/>
</dbReference>